<dbReference type="PANTHER" id="PTHR42988:SF2">
    <property type="entry name" value="CYCLIC NUCLEOTIDE PHOSPHODIESTERASE CBUA0032-RELATED"/>
    <property type="match status" value="1"/>
</dbReference>
<reference evidence="6 7" key="1">
    <citation type="submission" date="2015-08" db="EMBL/GenBank/DDBJ databases">
        <authorList>
            <person name="Babu N.S."/>
            <person name="Beckwith C.J."/>
            <person name="Beseler K.G."/>
            <person name="Brison A."/>
            <person name="Carone J.V."/>
            <person name="Caskin T.P."/>
            <person name="Diamond M."/>
            <person name="Durham M.E."/>
            <person name="Foxe J.M."/>
            <person name="Go M."/>
            <person name="Henderson B.A."/>
            <person name="Jones I.B."/>
            <person name="McGettigan J.A."/>
            <person name="Micheletti S.J."/>
            <person name="Nasrallah M.E."/>
            <person name="Ortiz D."/>
            <person name="Piller C.R."/>
            <person name="Privatt S.R."/>
            <person name="Schneider S.L."/>
            <person name="Sharp S."/>
            <person name="Smith T.C."/>
            <person name="Stanton J.D."/>
            <person name="Ullery H.E."/>
            <person name="Wilson R.J."/>
            <person name="Serrano M.G."/>
            <person name="Buck G."/>
            <person name="Lee V."/>
            <person name="Wang Y."/>
            <person name="Carvalho R."/>
            <person name="Voegtly L."/>
            <person name="Shi R."/>
            <person name="Duckworth R."/>
            <person name="Johnson A."/>
            <person name="Loviza R."/>
            <person name="Walstead R."/>
            <person name="Shah Z."/>
            <person name="Kiflezghi M."/>
            <person name="Wade K."/>
            <person name="Ball S.L."/>
            <person name="Bradley K.W."/>
            <person name="Asai D.J."/>
            <person name="Bowman C.A."/>
            <person name="Russell D.A."/>
            <person name="Pope W.H."/>
            <person name="Jacobs-Sera D."/>
            <person name="Hendrix R.W."/>
            <person name="Hatfull G.F."/>
        </authorList>
    </citation>
    <scope>NUCLEOTIDE SEQUENCE [LARGE SCALE GENOMIC DNA]</scope>
    <source>
        <strain evidence="6 7">DSM 27648</strain>
    </source>
</reference>
<keyword evidence="7" id="KW-1185">Reference proteome</keyword>
<dbReference type="OrthoDB" id="651281at2"/>
<dbReference type="Pfam" id="PF00149">
    <property type="entry name" value="Metallophos"/>
    <property type="match status" value="1"/>
</dbReference>
<protein>
    <submittedName>
        <fullName evidence="6">Metallophosphoesterase</fullName>
    </submittedName>
</protein>
<evidence type="ECO:0000256" key="3">
    <source>
        <dbReference type="ARBA" id="ARBA00023004"/>
    </source>
</evidence>
<dbReference type="SUPFAM" id="SSF56300">
    <property type="entry name" value="Metallo-dependent phosphatases"/>
    <property type="match status" value="1"/>
</dbReference>
<comment type="similarity">
    <text evidence="4">Belongs to the cyclic nucleotide phosphodiesterase class-III family.</text>
</comment>
<dbReference type="GO" id="GO:0046872">
    <property type="term" value="F:metal ion binding"/>
    <property type="evidence" value="ECO:0007669"/>
    <property type="project" value="UniProtKB-KW"/>
</dbReference>
<dbReference type="InterPro" id="IPR050884">
    <property type="entry name" value="CNP_phosphodiesterase-III"/>
</dbReference>
<accession>A0A0K1PRQ8</accession>
<sequence>MLRIAHLSDVHILDPHTRRSAARYRITARAVSMGRSVDPRERARKLSRGLAAAKASGAGHVVISGDLTELGDANEFEHFATLLDEARLPDGSVTLVPGNHDAYTSADGWKKAMAGPLKRWSSASAFLTGQVVERGDVVLMPIDTSCFQSIARSGGHLTSDAVDAVHSRLRDPAFTDKSIILVFHHPPFVTERNAVWQWIDGLRGYAHAVDLLGKHPRLQILHGHLHKVVDSIVRLGKGALARVEDVARLSPRDAGRETARARIFGAPAVVDDGERPRVRLYDVRDGALESAGFYAT</sequence>
<dbReference type="RefSeq" id="WP_146647528.1">
    <property type="nucleotide sequence ID" value="NZ_CP012333.1"/>
</dbReference>
<dbReference type="InterPro" id="IPR029052">
    <property type="entry name" value="Metallo-depent_PP-like"/>
</dbReference>
<dbReference type="EMBL" id="CP012333">
    <property type="protein sequence ID" value="AKU96208.1"/>
    <property type="molecule type" value="Genomic_DNA"/>
</dbReference>
<dbReference type="AlphaFoldDB" id="A0A0K1PRQ8"/>
<dbReference type="KEGG" id="llu:AKJ09_02872"/>
<keyword evidence="3" id="KW-0408">Iron</keyword>
<name>A0A0K1PRQ8_9BACT</name>
<evidence type="ECO:0000313" key="7">
    <source>
        <dbReference type="Proteomes" id="UP000064967"/>
    </source>
</evidence>
<evidence type="ECO:0000256" key="1">
    <source>
        <dbReference type="ARBA" id="ARBA00022723"/>
    </source>
</evidence>
<dbReference type="PANTHER" id="PTHR42988">
    <property type="entry name" value="PHOSPHOHYDROLASE"/>
    <property type="match status" value="1"/>
</dbReference>
<dbReference type="Proteomes" id="UP000064967">
    <property type="component" value="Chromosome"/>
</dbReference>
<dbReference type="Gene3D" id="3.60.21.10">
    <property type="match status" value="1"/>
</dbReference>
<keyword evidence="2" id="KW-0378">Hydrolase</keyword>
<evidence type="ECO:0000313" key="6">
    <source>
        <dbReference type="EMBL" id="AKU96208.1"/>
    </source>
</evidence>
<evidence type="ECO:0000256" key="2">
    <source>
        <dbReference type="ARBA" id="ARBA00022801"/>
    </source>
</evidence>
<proteinExistence type="inferred from homology"/>
<organism evidence="6 7">
    <name type="scientific">Labilithrix luteola</name>
    <dbReference type="NCBI Taxonomy" id="1391654"/>
    <lineage>
        <taxon>Bacteria</taxon>
        <taxon>Pseudomonadati</taxon>
        <taxon>Myxococcota</taxon>
        <taxon>Polyangia</taxon>
        <taxon>Polyangiales</taxon>
        <taxon>Labilitrichaceae</taxon>
        <taxon>Labilithrix</taxon>
    </lineage>
</organism>
<feature type="domain" description="Calcineurin-like phosphoesterase" evidence="5">
    <location>
        <begin position="2"/>
        <end position="227"/>
    </location>
</feature>
<dbReference type="InterPro" id="IPR004843">
    <property type="entry name" value="Calcineurin-like_PHP"/>
</dbReference>
<gene>
    <name evidence="6" type="ORF">AKJ09_02872</name>
</gene>
<evidence type="ECO:0000256" key="4">
    <source>
        <dbReference type="ARBA" id="ARBA00025742"/>
    </source>
</evidence>
<dbReference type="STRING" id="1391654.AKJ09_02872"/>
<keyword evidence="1" id="KW-0479">Metal-binding</keyword>
<dbReference type="GO" id="GO:0016787">
    <property type="term" value="F:hydrolase activity"/>
    <property type="evidence" value="ECO:0007669"/>
    <property type="project" value="UniProtKB-KW"/>
</dbReference>
<evidence type="ECO:0000259" key="5">
    <source>
        <dbReference type="Pfam" id="PF00149"/>
    </source>
</evidence>